<dbReference type="Gene3D" id="3.30.420.10">
    <property type="entry name" value="Ribonuclease H-like superfamily/Ribonuclease H"/>
    <property type="match status" value="1"/>
</dbReference>
<proteinExistence type="predicted"/>
<evidence type="ECO:0000313" key="1">
    <source>
        <dbReference type="EMBL" id="RVW73938.1"/>
    </source>
</evidence>
<name>A0A438GP36_VITVI</name>
<dbReference type="GO" id="GO:0003676">
    <property type="term" value="F:nucleic acid binding"/>
    <property type="evidence" value="ECO:0007669"/>
    <property type="project" value="InterPro"/>
</dbReference>
<organism evidence="1 2">
    <name type="scientific">Vitis vinifera</name>
    <name type="common">Grape</name>
    <dbReference type="NCBI Taxonomy" id="29760"/>
    <lineage>
        <taxon>Eukaryota</taxon>
        <taxon>Viridiplantae</taxon>
        <taxon>Streptophyta</taxon>
        <taxon>Embryophyta</taxon>
        <taxon>Tracheophyta</taxon>
        <taxon>Spermatophyta</taxon>
        <taxon>Magnoliopsida</taxon>
        <taxon>eudicotyledons</taxon>
        <taxon>Gunneridae</taxon>
        <taxon>Pentapetalae</taxon>
        <taxon>rosids</taxon>
        <taxon>Vitales</taxon>
        <taxon>Vitaceae</taxon>
        <taxon>Viteae</taxon>
        <taxon>Vitis</taxon>
    </lineage>
</organism>
<sequence>MLKACVLDFGGNWANYLPLEKFAYNNSYQSSIGMAPHEALYGRPCRSPLCWIELGESRLLGPEIVQETTEKIQLIKEKLKIAQDRFRNKVILAVKVWWQHHGTEEATWELEEEMR</sequence>
<dbReference type="AlphaFoldDB" id="A0A438GP36"/>
<dbReference type="EMBL" id="QGNW01000380">
    <property type="protein sequence ID" value="RVW73938.1"/>
    <property type="molecule type" value="Genomic_DNA"/>
</dbReference>
<dbReference type="InterPro" id="IPR036397">
    <property type="entry name" value="RNaseH_sf"/>
</dbReference>
<dbReference type="Proteomes" id="UP000288805">
    <property type="component" value="Unassembled WGS sequence"/>
</dbReference>
<evidence type="ECO:0008006" key="3">
    <source>
        <dbReference type="Google" id="ProtNLM"/>
    </source>
</evidence>
<protein>
    <recommendedName>
        <fullName evidence="3">Chromo domain-containing protein</fullName>
    </recommendedName>
</protein>
<accession>A0A438GP36</accession>
<reference evidence="1 2" key="1">
    <citation type="journal article" date="2018" name="PLoS Genet.">
        <title>Population sequencing reveals clonal diversity and ancestral inbreeding in the grapevine cultivar Chardonnay.</title>
        <authorList>
            <person name="Roach M.J."/>
            <person name="Johnson D.L."/>
            <person name="Bohlmann J."/>
            <person name="van Vuuren H.J."/>
            <person name="Jones S.J."/>
            <person name="Pretorius I.S."/>
            <person name="Schmidt S.A."/>
            <person name="Borneman A.R."/>
        </authorList>
    </citation>
    <scope>NUCLEOTIDE SEQUENCE [LARGE SCALE GENOMIC DNA]</scope>
    <source>
        <strain evidence="2">cv. Chardonnay</strain>
        <tissue evidence="1">Leaf</tissue>
    </source>
</reference>
<evidence type="ECO:0000313" key="2">
    <source>
        <dbReference type="Proteomes" id="UP000288805"/>
    </source>
</evidence>
<dbReference type="PANTHER" id="PTHR45835:SF99">
    <property type="entry name" value="CHROMO DOMAIN-CONTAINING PROTEIN-RELATED"/>
    <property type="match status" value="1"/>
</dbReference>
<dbReference type="PANTHER" id="PTHR45835">
    <property type="entry name" value="YALI0A06105P"/>
    <property type="match status" value="1"/>
</dbReference>
<gene>
    <name evidence="1" type="ORF">CK203_056338</name>
</gene>
<comment type="caution">
    <text evidence="1">The sequence shown here is derived from an EMBL/GenBank/DDBJ whole genome shotgun (WGS) entry which is preliminary data.</text>
</comment>